<dbReference type="Proteomes" id="UP000765509">
    <property type="component" value="Unassembled WGS sequence"/>
</dbReference>
<proteinExistence type="predicted"/>
<evidence type="ECO:0000313" key="2">
    <source>
        <dbReference type="EMBL" id="MBW0578496.1"/>
    </source>
</evidence>
<comment type="caution">
    <text evidence="2">The sequence shown here is derived from an EMBL/GenBank/DDBJ whole genome shotgun (WGS) entry which is preliminary data.</text>
</comment>
<keyword evidence="3" id="KW-1185">Reference proteome</keyword>
<organism evidence="2 3">
    <name type="scientific">Austropuccinia psidii MF-1</name>
    <dbReference type="NCBI Taxonomy" id="1389203"/>
    <lineage>
        <taxon>Eukaryota</taxon>
        <taxon>Fungi</taxon>
        <taxon>Dikarya</taxon>
        <taxon>Basidiomycota</taxon>
        <taxon>Pucciniomycotina</taxon>
        <taxon>Pucciniomycetes</taxon>
        <taxon>Pucciniales</taxon>
        <taxon>Sphaerophragmiaceae</taxon>
        <taxon>Austropuccinia</taxon>
    </lineage>
</organism>
<reference evidence="2" key="1">
    <citation type="submission" date="2021-03" db="EMBL/GenBank/DDBJ databases">
        <title>Draft genome sequence of rust myrtle Austropuccinia psidii MF-1, a brazilian biotype.</title>
        <authorList>
            <person name="Quecine M.C."/>
            <person name="Pachon D.M.R."/>
            <person name="Bonatelli M.L."/>
            <person name="Correr F.H."/>
            <person name="Franceschini L.M."/>
            <person name="Leite T.F."/>
            <person name="Margarido G.R.A."/>
            <person name="Almeida C.A."/>
            <person name="Ferrarezi J.A."/>
            <person name="Labate C.A."/>
        </authorList>
    </citation>
    <scope>NUCLEOTIDE SEQUENCE</scope>
    <source>
        <strain evidence="2">MF-1</strain>
    </source>
</reference>
<feature type="region of interest" description="Disordered" evidence="1">
    <location>
        <begin position="43"/>
        <end position="70"/>
    </location>
</feature>
<evidence type="ECO:0000256" key="1">
    <source>
        <dbReference type="SAM" id="MobiDB-lite"/>
    </source>
</evidence>
<dbReference type="EMBL" id="AVOT02102897">
    <property type="protein sequence ID" value="MBW0578496.1"/>
    <property type="molecule type" value="Genomic_DNA"/>
</dbReference>
<dbReference type="AlphaFoldDB" id="A0A9Q3PYM2"/>
<feature type="compositionally biased region" description="Polar residues" evidence="1">
    <location>
        <begin position="53"/>
        <end position="69"/>
    </location>
</feature>
<protein>
    <submittedName>
        <fullName evidence="2">Uncharacterized protein</fullName>
    </submittedName>
</protein>
<accession>A0A9Q3PYM2</accession>
<sequence>MRQKPHQCRWPLENSKSNSAYDPEVAANIPIHFMVIDRRKNFTSSEWEPGNGTPDSGDTGSKGTETSLLGISPSKLHNEFFNSVMKTYAKHKQCGILLQVLQQKYRIQELESQLGNPG</sequence>
<evidence type="ECO:0000313" key="3">
    <source>
        <dbReference type="Proteomes" id="UP000765509"/>
    </source>
</evidence>
<name>A0A9Q3PYM2_9BASI</name>
<gene>
    <name evidence="2" type="ORF">O181_118211</name>
</gene>